<evidence type="ECO:0000256" key="2">
    <source>
        <dbReference type="ARBA" id="ARBA00023125"/>
    </source>
</evidence>
<evidence type="ECO:0000313" key="9">
    <source>
        <dbReference type="Proteomes" id="UP000323393"/>
    </source>
</evidence>
<dbReference type="EMBL" id="VTET01000002">
    <property type="protein sequence ID" value="TYS73954.1"/>
    <property type="molecule type" value="Genomic_DNA"/>
</dbReference>
<evidence type="ECO:0000313" key="8">
    <source>
        <dbReference type="Proteomes" id="UP000195573"/>
    </source>
</evidence>
<dbReference type="InterPro" id="IPR000524">
    <property type="entry name" value="Tscrpt_reg_HTH_GntR"/>
</dbReference>
<dbReference type="CDD" id="cd07377">
    <property type="entry name" value="WHTH_GntR"/>
    <property type="match status" value="1"/>
</dbReference>
<dbReference type="GO" id="GO:0045892">
    <property type="term" value="P:negative regulation of DNA-templated transcription"/>
    <property type="evidence" value="ECO:0007669"/>
    <property type="project" value="TreeGrafter"/>
</dbReference>
<keyword evidence="3" id="KW-0804">Transcription</keyword>
<dbReference type="PRINTS" id="PR00035">
    <property type="entry name" value="HTHGNTR"/>
</dbReference>
<keyword evidence="2" id="KW-0238">DNA-binding</keyword>
<evidence type="ECO:0000313" key="6">
    <source>
        <dbReference type="EMBL" id="TYS61700.1"/>
    </source>
</evidence>
<dbReference type="InterPro" id="IPR036390">
    <property type="entry name" value="WH_DNA-bd_sf"/>
</dbReference>
<reference evidence="9 10" key="2">
    <citation type="submission" date="2019-08" db="EMBL/GenBank/DDBJ databases">
        <title>Bacillus genomes from the desert of Cuatro Cienegas, Coahuila.</title>
        <authorList>
            <person name="Olmedo-Alvarez G."/>
        </authorList>
    </citation>
    <scope>NUCLEOTIDE SEQUENCE [LARGE SCALE GENOMIC DNA]</scope>
    <source>
        <strain evidence="6 9">CH88_3T</strain>
        <strain evidence="7 10">CH98b_3T</strain>
    </source>
</reference>
<organism evidence="7 10">
    <name type="scientific">Sutcliffiella horikoshii</name>
    <dbReference type="NCBI Taxonomy" id="79883"/>
    <lineage>
        <taxon>Bacteria</taxon>
        <taxon>Bacillati</taxon>
        <taxon>Bacillota</taxon>
        <taxon>Bacilli</taxon>
        <taxon>Bacillales</taxon>
        <taxon>Bacillaceae</taxon>
        <taxon>Sutcliffiella</taxon>
    </lineage>
</organism>
<dbReference type="Pfam" id="PF07702">
    <property type="entry name" value="UTRA"/>
    <property type="match status" value="1"/>
</dbReference>
<dbReference type="OrthoDB" id="9815017at2"/>
<dbReference type="InterPro" id="IPR028978">
    <property type="entry name" value="Chorismate_lyase_/UTRA_dom_sf"/>
</dbReference>
<reference evidence="5 8" key="1">
    <citation type="submission" date="2017-04" db="EMBL/GenBank/DDBJ databases">
        <title>Complete Genome Sequence of the Bacillus horikoshii 20a strain from Cuatro Cienegas, Coahuila, Mexico.</title>
        <authorList>
            <person name="Zarza E."/>
            <person name="Alcaraz L.D."/>
            <person name="Aguilar-Salinas B."/>
            <person name="Islas A."/>
            <person name="Olmedo-Alvarez G."/>
        </authorList>
    </citation>
    <scope>NUCLEOTIDE SEQUENCE [LARGE SCALE GENOMIC DNA]</scope>
    <source>
        <strain evidence="5 8">20a</strain>
    </source>
</reference>
<proteinExistence type="predicted"/>
<dbReference type="Gene3D" id="3.40.1410.10">
    <property type="entry name" value="Chorismate lyase-like"/>
    <property type="match status" value="1"/>
</dbReference>
<dbReference type="GO" id="GO:0003700">
    <property type="term" value="F:DNA-binding transcription factor activity"/>
    <property type="evidence" value="ECO:0007669"/>
    <property type="project" value="InterPro"/>
</dbReference>
<dbReference type="SUPFAM" id="SSF46785">
    <property type="entry name" value="Winged helix' DNA-binding domain"/>
    <property type="match status" value="1"/>
</dbReference>
<evidence type="ECO:0000256" key="3">
    <source>
        <dbReference type="ARBA" id="ARBA00023163"/>
    </source>
</evidence>
<protein>
    <submittedName>
        <fullName evidence="7">GntR family transcriptional regulator</fullName>
    </submittedName>
</protein>
<dbReference type="EMBL" id="CP020880">
    <property type="protein sequence ID" value="ART78551.1"/>
    <property type="molecule type" value="Genomic_DNA"/>
</dbReference>
<dbReference type="Proteomes" id="UP000195573">
    <property type="component" value="Chromosome"/>
</dbReference>
<dbReference type="InterPro" id="IPR036388">
    <property type="entry name" value="WH-like_DNA-bd_sf"/>
</dbReference>
<dbReference type="Proteomes" id="UP000324517">
    <property type="component" value="Unassembled WGS sequence"/>
</dbReference>
<sequence length="239" mass="27383">MNHSSPVPLYHQIKDILVKRIVDKVWGPGDLIPTEQELMKEFDVSRTTIRQAITSMVHDGLLEKKQGKGTTVKYQKLVGSLGRLTGFAEEVMEKGLMPHSKLLRTEFRDDLFIEKAKLNLNDEDKILVIDRIRFVNDLPIALERTCWPEEIGEILLKHDLNNAKFYQILEENGVMLKKANEKISAVNATLHDADLLGISGGQALLEMTRLSYGINDKPIEYAKTKYRSDQYQYQVELTR</sequence>
<name>A0A1Y0CT50_9BACI</name>
<evidence type="ECO:0000313" key="5">
    <source>
        <dbReference type="EMBL" id="ART78551.1"/>
    </source>
</evidence>
<dbReference type="EMBL" id="VTEU01000001">
    <property type="protein sequence ID" value="TYS61700.1"/>
    <property type="molecule type" value="Genomic_DNA"/>
</dbReference>
<dbReference type="Pfam" id="PF00392">
    <property type="entry name" value="GntR"/>
    <property type="match status" value="1"/>
</dbReference>
<dbReference type="Proteomes" id="UP000323393">
    <property type="component" value="Unassembled WGS sequence"/>
</dbReference>
<evidence type="ECO:0000313" key="10">
    <source>
        <dbReference type="Proteomes" id="UP000324517"/>
    </source>
</evidence>
<dbReference type="PROSITE" id="PS50949">
    <property type="entry name" value="HTH_GNTR"/>
    <property type="match status" value="1"/>
</dbReference>
<evidence type="ECO:0000256" key="1">
    <source>
        <dbReference type="ARBA" id="ARBA00023015"/>
    </source>
</evidence>
<dbReference type="GO" id="GO:0003677">
    <property type="term" value="F:DNA binding"/>
    <property type="evidence" value="ECO:0007669"/>
    <property type="project" value="UniProtKB-KW"/>
</dbReference>
<gene>
    <name evidence="5" type="ORF">B4U37_05795</name>
    <name evidence="6" type="ORF">FZC74_00790</name>
    <name evidence="7" type="ORF">FZC75_06200</name>
</gene>
<feature type="domain" description="HTH gntR-type" evidence="4">
    <location>
        <begin position="7"/>
        <end position="75"/>
    </location>
</feature>
<evidence type="ECO:0000259" key="4">
    <source>
        <dbReference type="PROSITE" id="PS50949"/>
    </source>
</evidence>
<evidence type="ECO:0000313" key="7">
    <source>
        <dbReference type="EMBL" id="TYS73954.1"/>
    </source>
</evidence>
<dbReference type="PANTHER" id="PTHR44846:SF1">
    <property type="entry name" value="MANNOSYL-D-GLYCERATE TRANSPORT_METABOLISM SYSTEM REPRESSOR MNGR-RELATED"/>
    <property type="match status" value="1"/>
</dbReference>
<dbReference type="SMART" id="SM00345">
    <property type="entry name" value="HTH_GNTR"/>
    <property type="match status" value="1"/>
</dbReference>
<dbReference type="SUPFAM" id="SSF64288">
    <property type="entry name" value="Chorismate lyase-like"/>
    <property type="match status" value="1"/>
</dbReference>
<accession>A0A1Y0CT50</accession>
<dbReference type="InterPro" id="IPR011663">
    <property type="entry name" value="UTRA"/>
</dbReference>
<keyword evidence="8" id="KW-1185">Reference proteome</keyword>
<dbReference type="InterPro" id="IPR050679">
    <property type="entry name" value="Bact_HTH_transcr_reg"/>
</dbReference>
<dbReference type="KEGG" id="bhk:B4U37_05795"/>
<keyword evidence="1" id="KW-0805">Transcription regulation</keyword>
<dbReference type="AlphaFoldDB" id="A0A1Y0CT50"/>
<dbReference type="Gene3D" id="1.10.10.10">
    <property type="entry name" value="Winged helix-like DNA-binding domain superfamily/Winged helix DNA-binding domain"/>
    <property type="match status" value="1"/>
</dbReference>
<dbReference type="SMART" id="SM00866">
    <property type="entry name" value="UTRA"/>
    <property type="match status" value="1"/>
</dbReference>
<dbReference type="PANTHER" id="PTHR44846">
    <property type="entry name" value="MANNOSYL-D-GLYCERATE TRANSPORT/METABOLISM SYSTEM REPRESSOR MNGR-RELATED"/>
    <property type="match status" value="1"/>
</dbReference>
<dbReference type="FunFam" id="1.10.10.10:FF:000079">
    <property type="entry name" value="GntR family transcriptional regulator"/>
    <property type="match status" value="1"/>
</dbReference>